<evidence type="ECO:0000313" key="1">
    <source>
        <dbReference type="EMBL" id="OQS05417.1"/>
    </source>
</evidence>
<dbReference type="Proteomes" id="UP000243217">
    <property type="component" value="Unassembled WGS sequence"/>
</dbReference>
<keyword evidence="2" id="KW-1185">Reference proteome</keyword>
<dbReference type="OrthoDB" id="72508at2759"/>
<comment type="caution">
    <text evidence="1">The sequence shown here is derived from an EMBL/GenBank/DDBJ whole genome shotgun (WGS) entry which is preliminary data.</text>
</comment>
<dbReference type="EMBL" id="JNBS01000458">
    <property type="protein sequence ID" value="OQS05417.1"/>
    <property type="molecule type" value="Genomic_DNA"/>
</dbReference>
<evidence type="ECO:0000313" key="2">
    <source>
        <dbReference type="Proteomes" id="UP000243217"/>
    </source>
</evidence>
<gene>
    <name evidence="1" type="ORF">THRCLA_20623</name>
</gene>
<reference evidence="1 2" key="1">
    <citation type="journal article" date="2014" name="Genome Biol. Evol.">
        <title>The secreted proteins of Achlya hypogyna and Thraustotheca clavata identify the ancestral oomycete secretome and reveal gene acquisitions by horizontal gene transfer.</title>
        <authorList>
            <person name="Misner I."/>
            <person name="Blouin N."/>
            <person name="Leonard G."/>
            <person name="Richards T.A."/>
            <person name="Lane C.E."/>
        </authorList>
    </citation>
    <scope>NUCLEOTIDE SEQUENCE [LARGE SCALE GENOMIC DNA]</scope>
    <source>
        <strain evidence="1 2">ATCC 34112</strain>
    </source>
</reference>
<accession>A0A1W0A557</accession>
<name>A0A1W0A557_9STRA</name>
<proteinExistence type="predicted"/>
<dbReference type="AlphaFoldDB" id="A0A1W0A557"/>
<organism evidence="1 2">
    <name type="scientific">Thraustotheca clavata</name>
    <dbReference type="NCBI Taxonomy" id="74557"/>
    <lineage>
        <taxon>Eukaryota</taxon>
        <taxon>Sar</taxon>
        <taxon>Stramenopiles</taxon>
        <taxon>Oomycota</taxon>
        <taxon>Saprolegniomycetes</taxon>
        <taxon>Saprolegniales</taxon>
        <taxon>Achlyaceae</taxon>
        <taxon>Thraustotheca</taxon>
    </lineage>
</organism>
<protein>
    <submittedName>
        <fullName evidence="1">Uncharacterized protein</fullName>
    </submittedName>
</protein>
<sequence length="127" mass="14422">MSSSSMTWADLVKDWIQLGQCIQAAAKIVKEPIPVQDESMDTEITYSMPTLTVKKSQPVARSTPTFNSFFDRFVRRPKSPIRLPKQFLNRTVLTVAGKRVPFTRCMAKVARSQIKPLPTIVEMNARH</sequence>